<dbReference type="Gene3D" id="3.40.50.300">
    <property type="entry name" value="P-loop containing nucleotide triphosphate hydrolases"/>
    <property type="match status" value="1"/>
</dbReference>
<dbReference type="SUPFAM" id="SSF52540">
    <property type="entry name" value="P-loop containing nucleoside triphosphate hydrolases"/>
    <property type="match status" value="2"/>
</dbReference>
<evidence type="ECO:0000259" key="11">
    <source>
        <dbReference type="PROSITE" id="PS50089"/>
    </source>
</evidence>
<dbReference type="PROSITE" id="PS51194">
    <property type="entry name" value="HELICASE_CTER"/>
    <property type="match status" value="1"/>
</dbReference>
<sequence>MNIGSHGDSASSPKGKGKIRYRESSDSEDDGVAPSDECKDLLGALEYSLETEASNLNYTSGADGVPKRGCSDADIETVTLKIELDCGKAEEVGFRFRCWKVLEQENNRWIEENLQKDIDLVDQNEMPMETAEPSDDLITPLLRYQKEWLAWASKQEESPARGGILADEMGMGKTLQAIALVLFRRSISTGTPDPNSPSSSVCFPGELPQIKGTLVICPVVAVMQWAREIDRFTLKGSTKVLVYHGAKRAQNLDQLSGYDFVITTYSIVETEYRNYVNNKSPRKEPKQQRKKPKFEVHNKNVGGCKEVENDNSIETSDATGQTSSEEKSILHCADWERIVLDEAHCIRDIRKKTTKAVLALRSRYKWALSGTPLQNRVGDLYSLIRFLQLFPFSYFFCKHCNCSILDVSYSSSGGCPGCGHSTVDHFCWWKSYVSKPIQDFGTNTGAGRGAMNFLKHKILKCSMLRRTKKGRAADLVLPPKVVTLRIDSLYADEEDYYTALYNKSQAQFNTYVEAGTLMSNFARIFVLLLRLRQALDHPYLVEFSRNSMKGKGKAVDTRSNIKCYVCNDSEEDTVVTSCGHTFCKPCLFGISACSKPLTVDFSTNKDGKEQRSKKTIEGFRPSSILNTIPLEDFQTSTKIEALREEIRLMIERDGSAKAIVFSQFLAFLDLIHYALQKSGVNCVHLDGSTSMGARDTAVKKFTEDPSCRVILMSLKAGGVALNLTVASHVFMMDPWWNPGMEWQAQDRIHRIGQYKPIRIVKFIVENTVEERILKLQEKKQLVFAGTLDDGSSEALEELTEDDLKFLFAT</sequence>
<keyword evidence="4 9" id="KW-0863">Zinc-finger</keyword>
<evidence type="ECO:0000313" key="14">
    <source>
        <dbReference type="EMBL" id="KAL1555518.1"/>
    </source>
</evidence>
<keyword evidence="7" id="KW-0862">Zinc</keyword>
<evidence type="ECO:0000256" key="7">
    <source>
        <dbReference type="ARBA" id="ARBA00022833"/>
    </source>
</evidence>
<dbReference type="PROSITE" id="PS50089">
    <property type="entry name" value="ZF_RING_2"/>
    <property type="match status" value="1"/>
</dbReference>
<evidence type="ECO:0000256" key="5">
    <source>
        <dbReference type="ARBA" id="ARBA00022801"/>
    </source>
</evidence>
<feature type="domain" description="Helicase ATP-binding" evidence="12">
    <location>
        <begin position="154"/>
        <end position="390"/>
    </location>
</feature>
<dbReference type="PANTHER" id="PTHR45626">
    <property type="entry name" value="TRANSCRIPTION TERMINATION FACTOR 2-RELATED"/>
    <property type="match status" value="1"/>
</dbReference>
<dbReference type="SMART" id="SM00487">
    <property type="entry name" value="DEXDc"/>
    <property type="match status" value="1"/>
</dbReference>
<keyword evidence="2" id="KW-0479">Metal-binding</keyword>
<evidence type="ECO:0000256" key="8">
    <source>
        <dbReference type="ARBA" id="ARBA00022840"/>
    </source>
</evidence>
<dbReference type="AlphaFoldDB" id="A0ABD1HJN6"/>
<dbReference type="InterPro" id="IPR050628">
    <property type="entry name" value="SNF2_RAD54_helicase_TF"/>
</dbReference>
<name>A0ABD1HJN6_SALDI</name>
<dbReference type="EMBL" id="JBEAFC010000005">
    <property type="protein sequence ID" value="KAL1555518.1"/>
    <property type="molecule type" value="Genomic_DNA"/>
</dbReference>
<protein>
    <submittedName>
        <fullName evidence="14">DNA repair protein RAD16-like</fullName>
    </submittedName>
</protein>
<dbReference type="GO" id="GO:0016787">
    <property type="term" value="F:hydrolase activity"/>
    <property type="evidence" value="ECO:0007669"/>
    <property type="project" value="UniProtKB-KW"/>
</dbReference>
<comment type="caution">
    <text evidence="14">The sequence shown here is derived from an EMBL/GenBank/DDBJ whole genome shotgun (WGS) entry which is preliminary data.</text>
</comment>
<feature type="domain" description="RING-type" evidence="11">
    <location>
        <begin position="563"/>
        <end position="593"/>
    </location>
</feature>
<dbReference type="InterPro" id="IPR038718">
    <property type="entry name" value="SNF2-like_sf"/>
</dbReference>
<dbReference type="InterPro" id="IPR000330">
    <property type="entry name" value="SNF2_N"/>
</dbReference>
<keyword evidence="5" id="KW-0378">Hydrolase</keyword>
<dbReference type="Pfam" id="PF00271">
    <property type="entry name" value="Helicase_C"/>
    <property type="match status" value="1"/>
</dbReference>
<keyword evidence="6" id="KW-0347">Helicase</keyword>
<dbReference type="InterPro" id="IPR001841">
    <property type="entry name" value="Znf_RING"/>
</dbReference>
<dbReference type="CDD" id="cd18793">
    <property type="entry name" value="SF2_C_SNF"/>
    <property type="match status" value="1"/>
</dbReference>
<dbReference type="PROSITE" id="PS51192">
    <property type="entry name" value="HELICASE_ATP_BIND_1"/>
    <property type="match status" value="1"/>
</dbReference>
<evidence type="ECO:0000256" key="4">
    <source>
        <dbReference type="ARBA" id="ARBA00022771"/>
    </source>
</evidence>
<evidence type="ECO:0000256" key="6">
    <source>
        <dbReference type="ARBA" id="ARBA00022806"/>
    </source>
</evidence>
<keyword evidence="3" id="KW-0547">Nucleotide-binding</keyword>
<dbReference type="SUPFAM" id="SSF57850">
    <property type="entry name" value="RING/U-box"/>
    <property type="match status" value="1"/>
</dbReference>
<dbReference type="InterPro" id="IPR001650">
    <property type="entry name" value="Helicase_C-like"/>
</dbReference>
<evidence type="ECO:0000256" key="9">
    <source>
        <dbReference type="PROSITE-ProRule" id="PRU00175"/>
    </source>
</evidence>
<feature type="region of interest" description="Disordered" evidence="10">
    <location>
        <begin position="1"/>
        <end position="36"/>
    </location>
</feature>
<dbReference type="GO" id="GO:0005524">
    <property type="term" value="F:ATP binding"/>
    <property type="evidence" value="ECO:0007669"/>
    <property type="project" value="UniProtKB-KW"/>
</dbReference>
<organism evidence="14 15">
    <name type="scientific">Salvia divinorum</name>
    <name type="common">Maria pastora</name>
    <name type="synonym">Diviner's sage</name>
    <dbReference type="NCBI Taxonomy" id="28513"/>
    <lineage>
        <taxon>Eukaryota</taxon>
        <taxon>Viridiplantae</taxon>
        <taxon>Streptophyta</taxon>
        <taxon>Embryophyta</taxon>
        <taxon>Tracheophyta</taxon>
        <taxon>Spermatophyta</taxon>
        <taxon>Magnoliopsida</taxon>
        <taxon>eudicotyledons</taxon>
        <taxon>Gunneridae</taxon>
        <taxon>Pentapetalae</taxon>
        <taxon>asterids</taxon>
        <taxon>lamiids</taxon>
        <taxon>Lamiales</taxon>
        <taxon>Lamiaceae</taxon>
        <taxon>Nepetoideae</taxon>
        <taxon>Mentheae</taxon>
        <taxon>Salviinae</taxon>
        <taxon>Salvia</taxon>
        <taxon>Salvia subgen. Calosphace</taxon>
    </lineage>
</organism>
<dbReference type="CDD" id="cd18008">
    <property type="entry name" value="DEXDc_SHPRH-like"/>
    <property type="match status" value="1"/>
</dbReference>
<dbReference type="GO" id="GO:0004386">
    <property type="term" value="F:helicase activity"/>
    <property type="evidence" value="ECO:0007669"/>
    <property type="project" value="UniProtKB-KW"/>
</dbReference>
<keyword evidence="15" id="KW-1185">Reference proteome</keyword>
<dbReference type="InterPro" id="IPR049730">
    <property type="entry name" value="SNF2/RAD54-like_C"/>
</dbReference>
<feature type="domain" description="Helicase C-terminal" evidence="13">
    <location>
        <begin position="634"/>
        <end position="799"/>
    </location>
</feature>
<dbReference type="InterPro" id="IPR017907">
    <property type="entry name" value="Znf_RING_CS"/>
</dbReference>
<evidence type="ECO:0000259" key="13">
    <source>
        <dbReference type="PROSITE" id="PS51194"/>
    </source>
</evidence>
<dbReference type="Gene3D" id="3.30.40.10">
    <property type="entry name" value="Zinc/RING finger domain, C3HC4 (zinc finger)"/>
    <property type="match status" value="1"/>
</dbReference>
<dbReference type="PROSITE" id="PS00518">
    <property type="entry name" value="ZF_RING_1"/>
    <property type="match status" value="1"/>
</dbReference>
<keyword evidence="8" id="KW-0067">ATP-binding</keyword>
<dbReference type="PANTHER" id="PTHR45626:SF12">
    <property type="entry name" value="DNA REPAIR PROTEIN RAD16"/>
    <property type="match status" value="1"/>
</dbReference>
<dbReference type="SMART" id="SM00490">
    <property type="entry name" value="HELICc"/>
    <property type="match status" value="1"/>
</dbReference>
<gene>
    <name evidence="14" type="ORF">AAHA92_11243</name>
</gene>
<dbReference type="Pfam" id="PF00176">
    <property type="entry name" value="SNF2-rel_dom"/>
    <property type="match status" value="1"/>
</dbReference>
<dbReference type="InterPro" id="IPR014001">
    <property type="entry name" value="Helicase_ATP-bd"/>
</dbReference>
<dbReference type="Pfam" id="PF00097">
    <property type="entry name" value="zf-C3HC4"/>
    <property type="match status" value="1"/>
</dbReference>
<evidence type="ECO:0000313" key="15">
    <source>
        <dbReference type="Proteomes" id="UP001567538"/>
    </source>
</evidence>
<reference evidence="14 15" key="1">
    <citation type="submission" date="2024-06" db="EMBL/GenBank/DDBJ databases">
        <title>A chromosome level genome sequence of Diviner's sage (Salvia divinorum).</title>
        <authorList>
            <person name="Ford S.A."/>
            <person name="Ro D.-K."/>
            <person name="Ness R.W."/>
            <person name="Phillips M.A."/>
        </authorList>
    </citation>
    <scope>NUCLEOTIDE SEQUENCE [LARGE SCALE GENOMIC DNA]</scope>
    <source>
        <strain evidence="14">SAF-2024a</strain>
        <tissue evidence="14">Leaf</tissue>
    </source>
</reference>
<evidence type="ECO:0000256" key="3">
    <source>
        <dbReference type="ARBA" id="ARBA00022741"/>
    </source>
</evidence>
<dbReference type="GO" id="GO:0008270">
    <property type="term" value="F:zinc ion binding"/>
    <property type="evidence" value="ECO:0007669"/>
    <property type="project" value="UniProtKB-KW"/>
</dbReference>
<accession>A0ABD1HJN6</accession>
<dbReference type="InterPro" id="IPR027417">
    <property type="entry name" value="P-loop_NTPase"/>
</dbReference>
<evidence type="ECO:0000256" key="2">
    <source>
        <dbReference type="ARBA" id="ARBA00022723"/>
    </source>
</evidence>
<dbReference type="Proteomes" id="UP001567538">
    <property type="component" value="Unassembled WGS sequence"/>
</dbReference>
<proteinExistence type="inferred from homology"/>
<dbReference type="InterPro" id="IPR018957">
    <property type="entry name" value="Znf_C3HC4_RING-type"/>
</dbReference>
<evidence type="ECO:0000256" key="1">
    <source>
        <dbReference type="ARBA" id="ARBA00008438"/>
    </source>
</evidence>
<evidence type="ECO:0000256" key="10">
    <source>
        <dbReference type="SAM" id="MobiDB-lite"/>
    </source>
</evidence>
<dbReference type="InterPro" id="IPR013083">
    <property type="entry name" value="Znf_RING/FYVE/PHD"/>
</dbReference>
<dbReference type="Gene3D" id="3.40.50.10810">
    <property type="entry name" value="Tandem AAA-ATPase domain"/>
    <property type="match status" value="2"/>
</dbReference>
<comment type="similarity">
    <text evidence="1">Belongs to the SNF2/RAD54 helicase family. RAD16 subfamily.</text>
</comment>
<evidence type="ECO:0000259" key="12">
    <source>
        <dbReference type="PROSITE" id="PS51192"/>
    </source>
</evidence>